<organism evidence="3 4">
    <name type="scientific">Dictyostelium purpureum</name>
    <name type="common">Slime mold</name>
    <dbReference type="NCBI Taxonomy" id="5786"/>
    <lineage>
        <taxon>Eukaryota</taxon>
        <taxon>Amoebozoa</taxon>
        <taxon>Evosea</taxon>
        <taxon>Eumycetozoa</taxon>
        <taxon>Dictyostelia</taxon>
        <taxon>Dictyosteliales</taxon>
        <taxon>Dictyosteliaceae</taxon>
        <taxon>Dictyostelium</taxon>
    </lineage>
</organism>
<dbReference type="KEGG" id="dpp:DICPUDRAFT_151379"/>
<proteinExistence type="predicted"/>
<keyword evidence="2" id="KW-0732">Signal</keyword>
<reference evidence="4" key="1">
    <citation type="journal article" date="2011" name="Genome Biol.">
        <title>Comparative genomics of the social amoebae Dictyostelium discoideum and Dictyostelium purpureum.</title>
        <authorList>
            <consortium name="US DOE Joint Genome Institute (JGI-PGF)"/>
            <person name="Sucgang R."/>
            <person name="Kuo A."/>
            <person name="Tian X."/>
            <person name="Salerno W."/>
            <person name="Parikh A."/>
            <person name="Feasley C.L."/>
            <person name="Dalin E."/>
            <person name="Tu H."/>
            <person name="Huang E."/>
            <person name="Barry K."/>
            <person name="Lindquist E."/>
            <person name="Shapiro H."/>
            <person name="Bruce D."/>
            <person name="Schmutz J."/>
            <person name="Salamov A."/>
            <person name="Fey P."/>
            <person name="Gaudet P."/>
            <person name="Anjard C."/>
            <person name="Babu M.M."/>
            <person name="Basu S."/>
            <person name="Bushmanova Y."/>
            <person name="van der Wel H."/>
            <person name="Katoh-Kurasawa M."/>
            <person name="Dinh C."/>
            <person name="Coutinho P.M."/>
            <person name="Saito T."/>
            <person name="Elias M."/>
            <person name="Schaap P."/>
            <person name="Kay R.R."/>
            <person name="Henrissat B."/>
            <person name="Eichinger L."/>
            <person name="Rivero F."/>
            <person name="Putnam N.H."/>
            <person name="West C.M."/>
            <person name="Loomis W.F."/>
            <person name="Chisholm R.L."/>
            <person name="Shaulsky G."/>
            <person name="Strassmann J.E."/>
            <person name="Queller D.C."/>
            <person name="Kuspa A."/>
            <person name="Grigoriev I.V."/>
        </authorList>
    </citation>
    <scope>NUCLEOTIDE SEQUENCE [LARGE SCALE GENOMIC DNA]</scope>
    <source>
        <strain evidence="4">QSDP1</strain>
    </source>
</reference>
<accession>F0ZIP3</accession>
<evidence type="ECO:0000313" key="4">
    <source>
        <dbReference type="Proteomes" id="UP000001064"/>
    </source>
</evidence>
<dbReference type="Proteomes" id="UP000001064">
    <property type="component" value="Unassembled WGS sequence"/>
</dbReference>
<dbReference type="VEuPathDB" id="AmoebaDB:DICPUDRAFT_151379"/>
<protein>
    <recommendedName>
        <fullName evidence="5">Transmembrane protein</fullName>
    </recommendedName>
</protein>
<gene>
    <name evidence="3" type="ORF">DICPUDRAFT_151379</name>
</gene>
<dbReference type="EMBL" id="GL871034">
    <property type="protein sequence ID" value="EGC36220.1"/>
    <property type="molecule type" value="Genomic_DNA"/>
</dbReference>
<feature type="transmembrane region" description="Helical" evidence="1">
    <location>
        <begin position="400"/>
        <end position="423"/>
    </location>
</feature>
<keyword evidence="4" id="KW-1185">Reference proteome</keyword>
<dbReference type="FunCoup" id="F0ZIP3">
    <property type="interactions" value="937"/>
</dbReference>
<evidence type="ECO:0000313" key="3">
    <source>
        <dbReference type="EMBL" id="EGC36220.1"/>
    </source>
</evidence>
<keyword evidence="1" id="KW-1133">Transmembrane helix</keyword>
<evidence type="ECO:0000256" key="1">
    <source>
        <dbReference type="SAM" id="Phobius"/>
    </source>
</evidence>
<dbReference type="InParanoid" id="F0ZIP3"/>
<evidence type="ECO:0000256" key="2">
    <source>
        <dbReference type="SAM" id="SignalP"/>
    </source>
</evidence>
<dbReference type="AlphaFoldDB" id="F0ZIP3"/>
<name>F0ZIP3_DICPU</name>
<dbReference type="eggNOG" id="ENOG502RI64">
    <property type="taxonomic scope" value="Eukaryota"/>
</dbReference>
<evidence type="ECO:0008006" key="5">
    <source>
        <dbReference type="Google" id="ProtNLM"/>
    </source>
</evidence>
<keyword evidence="1" id="KW-0472">Membrane</keyword>
<feature type="chain" id="PRO_5003265152" description="Transmembrane protein" evidence="2">
    <location>
        <begin position="20"/>
        <end position="455"/>
    </location>
</feature>
<keyword evidence="1" id="KW-0812">Transmembrane</keyword>
<dbReference type="OrthoDB" id="10668558at2759"/>
<dbReference type="STRING" id="5786.F0ZIP3"/>
<dbReference type="RefSeq" id="XP_003287287.1">
    <property type="nucleotide sequence ID" value="XM_003287239.1"/>
</dbReference>
<dbReference type="GeneID" id="10501068"/>
<dbReference type="OMA" id="FDHETNI"/>
<sequence length="455" mass="51881">MKLVLIILVLLIVTNNCIAIYNDDYYGDCNYINQDQNSEPLTIYILTFSNKTNNIFISSNQIKDNSTTTLLYRQNKKNFNQFEFITIASNDSILVQTVGGEPFLISDIKKESFSYRWDKPLYHPFLTYQCKNNFANITAMTLSSTSTIKNNSSNSTNNNNSVFTILSGSIFGVDEEKNFDHETNIAINPNEIPSFKSSFDRANSIIYSYIKEKDKENYYIVITDLNFKNITYNQINTGLDFTTISLSANNNTIVLSGYDQKSNTTKYYSVIINNGTASQLNSSTTDINKNSKSNLNASIKLLLEKPIKITNTIKSSNSNYLLSYSSISNNLLVFNIATMKFNIYNITIKGVHKDISDKNDDYESFLIQDMFASGGKPPITNTTLSIVNNSPAKIYHRKSLIIFVVCIGFAVLLFGFLGFYVYIRKRRNNRFKKISEIKENKYPEDNITILLKNYR</sequence>
<feature type="signal peptide" evidence="2">
    <location>
        <begin position="1"/>
        <end position="19"/>
    </location>
</feature>